<reference evidence="12 13" key="1">
    <citation type="submission" date="2017-06" db="EMBL/GenBank/DDBJ databases">
        <title>Raineya orbicola gen. nov., sp. nov. a slightly thermophilic bacterium of the phylum Bacteroidetes and the description of Raineyaceae fam. nov.</title>
        <authorList>
            <person name="Albuquerque L."/>
            <person name="Polonia A.R.M."/>
            <person name="Barroso C."/>
            <person name="Froufe H.J.C."/>
            <person name="Lage O."/>
            <person name="Lobo-Da-Cunha A."/>
            <person name="Egas C."/>
            <person name="Da Costa M.S."/>
        </authorList>
    </citation>
    <scope>NUCLEOTIDE SEQUENCE [LARGE SCALE GENOMIC DNA]</scope>
    <source>
        <strain evidence="12 13">SPSPC-11</strain>
    </source>
</reference>
<dbReference type="CDD" id="cd05372">
    <property type="entry name" value="ENR_SDR"/>
    <property type="match status" value="1"/>
</dbReference>
<dbReference type="PIRSF" id="PIRSF000094">
    <property type="entry name" value="Enoyl-ACP_rdct"/>
    <property type="match status" value="1"/>
</dbReference>
<dbReference type="RefSeq" id="WP_101359453.1">
    <property type="nucleotide sequence ID" value="NZ_NKXO01000039.1"/>
</dbReference>
<dbReference type="OrthoDB" id="9804104at2"/>
<dbReference type="InterPro" id="IPR002347">
    <property type="entry name" value="SDR_fam"/>
</dbReference>
<evidence type="ECO:0000256" key="9">
    <source>
        <dbReference type="PIRSR" id="PIRSR000094-1"/>
    </source>
</evidence>
<keyword evidence="3 8" id="KW-0444">Lipid biosynthesis</keyword>
<sequence length="256" mass="28052">MFNLTNQKGLIVGIANEKSIAYGCAKILAEQGAELAITYLNEKAEKFVRPLAEGLNANIIAQMDVQKEEEVKAVFEQITQKWGKLDFLIHSIAFAPLEDLKGRLIDCSADGFKLAMDISCHSFIRLAHYAENLLLQGRGSLIAMSYYGSEKVIKNYAIMGPVKAALESTVRYLAFELGEKGINVNAISPGTIATRAAGGLSDFDELMKKTEQITPLKRLPTIEDVGKMAAFLISDEAQYITGDTFYVDGGYHIMGV</sequence>
<dbReference type="SUPFAM" id="SSF51735">
    <property type="entry name" value="NAD(P)-binding Rossmann-fold domains"/>
    <property type="match status" value="1"/>
</dbReference>
<evidence type="ECO:0000256" key="4">
    <source>
        <dbReference type="ARBA" id="ARBA00022832"/>
    </source>
</evidence>
<evidence type="ECO:0000256" key="7">
    <source>
        <dbReference type="ARBA" id="ARBA00023160"/>
    </source>
</evidence>
<gene>
    <name evidence="12" type="ORF">Rain11_2188</name>
</gene>
<keyword evidence="5 8" id="KW-0560">Oxidoreductase</keyword>
<dbReference type="PANTHER" id="PTHR43159">
    <property type="entry name" value="ENOYL-[ACYL-CARRIER-PROTEIN] REDUCTASE"/>
    <property type="match status" value="1"/>
</dbReference>
<keyword evidence="6" id="KW-0443">Lipid metabolism</keyword>
<keyword evidence="8 11" id="KW-0520">NAD</keyword>
<dbReference type="InterPro" id="IPR036291">
    <property type="entry name" value="NAD(P)-bd_dom_sf"/>
</dbReference>
<comment type="similarity">
    <text evidence="2 8">Belongs to the short-chain dehydrogenases/reductases (SDR) family. FabI subfamily.</text>
</comment>
<evidence type="ECO:0000256" key="3">
    <source>
        <dbReference type="ARBA" id="ARBA00022516"/>
    </source>
</evidence>
<feature type="binding site" evidence="11">
    <location>
        <position position="92"/>
    </location>
    <ligand>
        <name>NAD(+)</name>
        <dbReference type="ChEBI" id="CHEBI:57540"/>
    </ligand>
</feature>
<evidence type="ECO:0000313" key="12">
    <source>
        <dbReference type="EMBL" id="PKQ67025.1"/>
    </source>
</evidence>
<name>A0A2N3I9R8_9BACT</name>
<feature type="binding site" evidence="11">
    <location>
        <begin position="64"/>
        <end position="65"/>
    </location>
    <ligand>
        <name>NAD(+)</name>
        <dbReference type="ChEBI" id="CHEBI:57540"/>
    </ligand>
</feature>
<feature type="binding site" evidence="10">
    <location>
        <position position="95"/>
    </location>
    <ligand>
        <name>substrate</name>
    </ligand>
</feature>
<dbReference type="NCBIfam" id="NF005717">
    <property type="entry name" value="PRK07533.1"/>
    <property type="match status" value="1"/>
</dbReference>
<protein>
    <recommendedName>
        <fullName evidence="8">Enoyl-[acyl-carrier-protein] reductase [NADH]</fullName>
        <ecNumber evidence="8">1.3.1.9</ecNumber>
    </recommendedName>
</protein>
<keyword evidence="4" id="KW-0276">Fatty acid metabolism</keyword>
<dbReference type="Gene3D" id="3.40.50.720">
    <property type="entry name" value="NAD(P)-binding Rossmann-like Domain"/>
    <property type="match status" value="1"/>
</dbReference>
<evidence type="ECO:0000256" key="1">
    <source>
        <dbReference type="ARBA" id="ARBA00005194"/>
    </source>
</evidence>
<proteinExistence type="inferred from homology"/>
<feature type="binding site" evidence="11">
    <location>
        <begin position="19"/>
        <end position="20"/>
    </location>
    <ligand>
        <name>NAD(+)</name>
        <dbReference type="ChEBI" id="CHEBI:57540"/>
    </ligand>
</feature>
<dbReference type="EC" id="1.3.1.9" evidence="8"/>
<feature type="active site" description="Proton acceptor" evidence="9">
    <location>
        <position position="156"/>
    </location>
</feature>
<dbReference type="GO" id="GO:0006633">
    <property type="term" value="P:fatty acid biosynthetic process"/>
    <property type="evidence" value="ECO:0007669"/>
    <property type="project" value="UniProtKB-KW"/>
</dbReference>
<dbReference type="PANTHER" id="PTHR43159:SF2">
    <property type="entry name" value="ENOYL-[ACYL-CARRIER-PROTEIN] REDUCTASE [NADH], CHLOROPLASTIC"/>
    <property type="match status" value="1"/>
</dbReference>
<feature type="active site" description="Proton acceptor" evidence="9">
    <location>
        <position position="146"/>
    </location>
</feature>
<accession>A0A2N3I9R8</accession>
<evidence type="ECO:0000256" key="11">
    <source>
        <dbReference type="PIRSR" id="PIRSR000094-3"/>
    </source>
</evidence>
<evidence type="ECO:0000313" key="13">
    <source>
        <dbReference type="Proteomes" id="UP000233387"/>
    </source>
</evidence>
<feature type="binding site" evidence="11">
    <location>
        <position position="163"/>
    </location>
    <ligand>
        <name>NAD(+)</name>
        <dbReference type="ChEBI" id="CHEBI:57540"/>
    </ligand>
</feature>
<feature type="binding site" evidence="11">
    <location>
        <position position="13"/>
    </location>
    <ligand>
        <name>NAD(+)</name>
        <dbReference type="ChEBI" id="CHEBI:57540"/>
    </ligand>
</feature>
<dbReference type="PRINTS" id="PR00081">
    <property type="entry name" value="GDHRDH"/>
</dbReference>
<evidence type="ECO:0000256" key="5">
    <source>
        <dbReference type="ARBA" id="ARBA00023002"/>
    </source>
</evidence>
<evidence type="ECO:0000256" key="6">
    <source>
        <dbReference type="ARBA" id="ARBA00023098"/>
    </source>
</evidence>
<comment type="caution">
    <text evidence="12">The sequence shown here is derived from an EMBL/GenBank/DDBJ whole genome shotgun (WGS) entry which is preliminary data.</text>
</comment>
<dbReference type="Pfam" id="PF13561">
    <property type="entry name" value="adh_short_C2"/>
    <property type="match status" value="1"/>
</dbReference>
<dbReference type="Gene3D" id="1.10.8.400">
    <property type="entry name" value="Enoyl acyl carrier protein reductase"/>
    <property type="match status" value="1"/>
</dbReference>
<feature type="binding site" evidence="11">
    <location>
        <begin position="192"/>
        <end position="196"/>
    </location>
    <ligand>
        <name>NAD(+)</name>
        <dbReference type="ChEBI" id="CHEBI:57540"/>
    </ligand>
</feature>
<evidence type="ECO:0000256" key="10">
    <source>
        <dbReference type="PIRSR" id="PIRSR000094-2"/>
    </source>
</evidence>
<dbReference type="Proteomes" id="UP000233387">
    <property type="component" value="Unassembled WGS sequence"/>
</dbReference>
<keyword evidence="7 8" id="KW-0275">Fatty acid biosynthesis</keyword>
<evidence type="ECO:0000256" key="8">
    <source>
        <dbReference type="PIRNR" id="PIRNR000094"/>
    </source>
</evidence>
<organism evidence="12 13">
    <name type="scientific">Raineya orbicola</name>
    <dbReference type="NCBI Taxonomy" id="2016530"/>
    <lineage>
        <taxon>Bacteria</taxon>
        <taxon>Pseudomonadati</taxon>
        <taxon>Bacteroidota</taxon>
        <taxon>Cytophagia</taxon>
        <taxon>Cytophagales</taxon>
        <taxon>Raineyaceae</taxon>
        <taxon>Raineya</taxon>
    </lineage>
</organism>
<comment type="pathway">
    <text evidence="1">Lipid metabolism; fatty acid biosynthesis.</text>
</comment>
<keyword evidence="13" id="KW-1185">Reference proteome</keyword>
<dbReference type="EMBL" id="NKXO01000039">
    <property type="protein sequence ID" value="PKQ67025.1"/>
    <property type="molecule type" value="Genomic_DNA"/>
</dbReference>
<evidence type="ECO:0000256" key="2">
    <source>
        <dbReference type="ARBA" id="ARBA00009233"/>
    </source>
</evidence>
<comment type="catalytic activity">
    <reaction evidence="8">
        <text>a 2,3-saturated acyl-[ACP] + NAD(+) = a (2E)-enoyl-[ACP] + NADH + H(+)</text>
        <dbReference type="Rhea" id="RHEA:10240"/>
        <dbReference type="Rhea" id="RHEA-COMP:9925"/>
        <dbReference type="Rhea" id="RHEA-COMP:9926"/>
        <dbReference type="ChEBI" id="CHEBI:15378"/>
        <dbReference type="ChEBI" id="CHEBI:57540"/>
        <dbReference type="ChEBI" id="CHEBI:57945"/>
        <dbReference type="ChEBI" id="CHEBI:78784"/>
        <dbReference type="ChEBI" id="CHEBI:78785"/>
        <dbReference type="EC" id="1.3.1.9"/>
    </reaction>
</comment>
<dbReference type="GO" id="GO:0004318">
    <property type="term" value="F:enoyl-[acyl-carrier-protein] reductase (NADH) activity"/>
    <property type="evidence" value="ECO:0007669"/>
    <property type="project" value="UniProtKB-EC"/>
</dbReference>
<dbReference type="InterPro" id="IPR014358">
    <property type="entry name" value="Enoyl-ACP_Rdtase_NADH"/>
</dbReference>
<dbReference type="AlphaFoldDB" id="A0A2N3I9R8"/>